<dbReference type="NCBIfam" id="TIGR02423">
    <property type="entry name" value="protocat_alph"/>
    <property type="match status" value="1"/>
</dbReference>
<protein>
    <submittedName>
        <fullName evidence="5">Protocatechuate 3,4-dioxygenase subunit alpha</fullName>
        <ecNumber evidence="5">1.13.11.3</ecNumber>
    </submittedName>
</protein>
<keyword evidence="2 5" id="KW-0223">Dioxygenase</keyword>
<evidence type="ECO:0000313" key="6">
    <source>
        <dbReference type="Proteomes" id="UP000315252"/>
    </source>
</evidence>
<gene>
    <name evidence="5" type="primary">pcaG</name>
    <name evidence="5" type="ORF">FKG95_01570</name>
</gene>
<dbReference type="EC" id="1.13.11.3" evidence="5"/>
<dbReference type="RefSeq" id="WP_142894489.1">
    <property type="nucleotide sequence ID" value="NZ_ML660052.1"/>
</dbReference>
<dbReference type="EMBL" id="VHSH01000001">
    <property type="protein sequence ID" value="TQV83315.1"/>
    <property type="molecule type" value="Genomic_DNA"/>
</dbReference>
<reference evidence="5 6" key="1">
    <citation type="submission" date="2019-06" db="EMBL/GenBank/DDBJ databases">
        <title>Whole genome sequence for Rhodospirillaceae sp. R148.</title>
        <authorList>
            <person name="Wang G."/>
        </authorList>
    </citation>
    <scope>NUCLEOTIDE SEQUENCE [LARGE SCALE GENOMIC DNA]</scope>
    <source>
        <strain evidence="5 6">R148</strain>
    </source>
</reference>
<evidence type="ECO:0000259" key="4">
    <source>
        <dbReference type="PROSITE" id="PS00083"/>
    </source>
</evidence>
<dbReference type="CDD" id="cd03463">
    <property type="entry name" value="3_4-PCD_alpha"/>
    <property type="match status" value="1"/>
</dbReference>
<sequence length="204" mass="22535">MAFQHTQLKESPSQTAGPFVQMGLTPNFTGIHSVYENDLGGALINDKTEGERIVVTGQIFDGVGSPINDAIIEVWQADAKGRYNSPFDPSGKCDKNFFSWGRIPVDPETGIYSFSTIKPGRVPIGSEARMAPHITFWIVARGINLGLHTRMYFADEGDANAEDAVLTELEHQHRASTLLAELEGDIYKFNIYLQGARETVFLDI</sequence>
<dbReference type="Proteomes" id="UP000315252">
    <property type="component" value="Unassembled WGS sequence"/>
</dbReference>
<dbReference type="InterPro" id="IPR050770">
    <property type="entry name" value="Intradiol_RC_Dioxygenase"/>
</dbReference>
<accession>A0A545U1H1</accession>
<dbReference type="PANTHER" id="PTHR33711:SF9">
    <property type="entry name" value="PROTOCATECHUATE 3,4-DIOXYGENASE ALPHA CHAIN"/>
    <property type="match status" value="1"/>
</dbReference>
<feature type="domain" description="Intradiol ring-cleavage dioxygenases" evidence="4">
    <location>
        <begin position="55"/>
        <end position="83"/>
    </location>
</feature>
<dbReference type="Pfam" id="PF00775">
    <property type="entry name" value="Dioxygenase_C"/>
    <property type="match status" value="1"/>
</dbReference>
<dbReference type="Gene3D" id="2.60.130.10">
    <property type="entry name" value="Aromatic compound dioxygenase"/>
    <property type="match status" value="1"/>
</dbReference>
<dbReference type="InterPro" id="IPR012786">
    <property type="entry name" value="Protocat_dOase_a"/>
</dbReference>
<evidence type="ECO:0000256" key="2">
    <source>
        <dbReference type="ARBA" id="ARBA00022964"/>
    </source>
</evidence>
<dbReference type="InterPro" id="IPR015889">
    <property type="entry name" value="Intradiol_dOase_core"/>
</dbReference>
<dbReference type="InterPro" id="IPR000627">
    <property type="entry name" value="Intradiol_dOase_C"/>
</dbReference>
<dbReference type="OrthoDB" id="9805815at2"/>
<keyword evidence="3 5" id="KW-0560">Oxidoreductase</keyword>
<comment type="similarity">
    <text evidence="1">Belongs to the intradiol ring-cleavage dioxygenase family.</text>
</comment>
<keyword evidence="6" id="KW-1185">Reference proteome</keyword>
<dbReference type="PROSITE" id="PS00083">
    <property type="entry name" value="INTRADIOL_DIOXYGENAS"/>
    <property type="match status" value="1"/>
</dbReference>
<organism evidence="5 6">
    <name type="scientific">Denitrobaculum tricleocarpae</name>
    <dbReference type="NCBI Taxonomy" id="2591009"/>
    <lineage>
        <taxon>Bacteria</taxon>
        <taxon>Pseudomonadati</taxon>
        <taxon>Pseudomonadota</taxon>
        <taxon>Alphaproteobacteria</taxon>
        <taxon>Rhodospirillales</taxon>
        <taxon>Rhodospirillaceae</taxon>
        <taxon>Denitrobaculum</taxon>
    </lineage>
</organism>
<comment type="caution">
    <text evidence="5">The sequence shown here is derived from an EMBL/GenBank/DDBJ whole genome shotgun (WGS) entry which is preliminary data.</text>
</comment>
<dbReference type="GO" id="GO:0018578">
    <property type="term" value="F:protocatechuate 3,4-dioxygenase activity"/>
    <property type="evidence" value="ECO:0007669"/>
    <property type="project" value="UniProtKB-EC"/>
</dbReference>
<name>A0A545U1H1_9PROT</name>
<evidence type="ECO:0000313" key="5">
    <source>
        <dbReference type="EMBL" id="TQV83315.1"/>
    </source>
</evidence>
<dbReference type="GO" id="GO:0008199">
    <property type="term" value="F:ferric iron binding"/>
    <property type="evidence" value="ECO:0007669"/>
    <property type="project" value="InterPro"/>
</dbReference>
<proteinExistence type="inferred from homology"/>
<dbReference type="SUPFAM" id="SSF49482">
    <property type="entry name" value="Aromatic compound dioxygenase"/>
    <property type="match status" value="1"/>
</dbReference>
<dbReference type="PANTHER" id="PTHR33711">
    <property type="entry name" value="DIOXYGENASE, PUTATIVE (AFU_ORTHOLOGUE AFUA_2G02910)-RELATED"/>
    <property type="match status" value="1"/>
</dbReference>
<evidence type="ECO:0000256" key="1">
    <source>
        <dbReference type="ARBA" id="ARBA00007825"/>
    </source>
</evidence>
<evidence type="ECO:0000256" key="3">
    <source>
        <dbReference type="ARBA" id="ARBA00023002"/>
    </source>
</evidence>
<dbReference type="AlphaFoldDB" id="A0A545U1H1"/>